<accession>A0A1C7WVH3</accession>
<name>A0A1C7WVH3_9BACT</name>
<keyword evidence="2" id="KW-1185">Reference proteome</keyword>
<dbReference type="EMBL" id="LLKQ01000001">
    <property type="protein sequence ID" value="OCL96442.1"/>
    <property type="molecule type" value="Genomic_DNA"/>
</dbReference>
<dbReference type="Proteomes" id="UP000092987">
    <property type="component" value="Unassembled WGS sequence"/>
</dbReference>
<organism evidence="1 2">
    <name type="scientific">Aliarcobacter thereius LMG 24486</name>
    <dbReference type="NCBI Taxonomy" id="1032240"/>
    <lineage>
        <taxon>Bacteria</taxon>
        <taxon>Pseudomonadati</taxon>
        <taxon>Campylobacterota</taxon>
        <taxon>Epsilonproteobacteria</taxon>
        <taxon>Campylobacterales</taxon>
        <taxon>Arcobacteraceae</taxon>
        <taxon>Aliarcobacter</taxon>
    </lineage>
</organism>
<sequence>MLITIENADKKLLDVIKSIIKLTPNANLKIEKEPTNELLEAIEELKNGKVESFKDFQTYKKAMEDK</sequence>
<dbReference type="RefSeq" id="WP_066390601.1">
    <property type="nucleotide sequence ID" value="NZ_CP035926.1"/>
</dbReference>
<gene>
    <name evidence="1" type="ORF">AA347_01933</name>
</gene>
<proteinExistence type="predicted"/>
<evidence type="ECO:0000313" key="2">
    <source>
        <dbReference type="Proteomes" id="UP000092987"/>
    </source>
</evidence>
<reference evidence="1 2" key="1">
    <citation type="submission" date="2015-10" db="EMBL/GenBank/DDBJ databases">
        <authorList>
            <person name="Rovetto F.F."/>
            <person name="Cocolin L.L."/>
            <person name="Illeghems K.K."/>
            <person name="Van Nieuwerbuegh F.F."/>
            <person name="Houf K.K."/>
        </authorList>
    </citation>
    <scope>NUCLEOTIDE SEQUENCE [LARGE SCALE GENOMIC DNA]</scope>
    <source>
        <strain evidence="1 2">LMG 24486</strain>
    </source>
</reference>
<evidence type="ECO:0000313" key="1">
    <source>
        <dbReference type="EMBL" id="OCL96442.1"/>
    </source>
</evidence>
<protein>
    <submittedName>
        <fullName evidence="1">Uncharacterized protein</fullName>
    </submittedName>
</protein>
<comment type="caution">
    <text evidence="1">The sequence shown here is derived from an EMBL/GenBank/DDBJ whole genome shotgun (WGS) entry which is preliminary data.</text>
</comment>